<name>C6WBK9_ACTMD</name>
<organism evidence="1 2">
    <name type="scientific">Actinosynnema mirum (strain ATCC 29888 / DSM 43827 / JCM 3225 / NBRC 14064 / NCIMB 13271 / NRRL B-12336 / IMRU 3971 / 101)</name>
    <dbReference type="NCBI Taxonomy" id="446462"/>
    <lineage>
        <taxon>Bacteria</taxon>
        <taxon>Bacillati</taxon>
        <taxon>Actinomycetota</taxon>
        <taxon>Actinomycetes</taxon>
        <taxon>Pseudonocardiales</taxon>
        <taxon>Pseudonocardiaceae</taxon>
        <taxon>Actinosynnema</taxon>
    </lineage>
</organism>
<proteinExistence type="predicted"/>
<evidence type="ECO:0000313" key="2">
    <source>
        <dbReference type="Proteomes" id="UP000002213"/>
    </source>
</evidence>
<sequence>MVDQSWPWDGQPTYQDRWRALSRAWTRSGLVAGTGLPALGSGLQFTLPTGVEYLIGGFLYTNITSQRVVAGPTNINSLPRFHRLVMRRDFDSKSITPVVLEGAASASPVLPALTATAAVVDYPVAYAICPGSASAQNYTGFVIDAPFADYQPALHTPNITAELRRSDGAMVINGGDGFTALKVFGSRSEGYQRLADTPWSDVYGGNGFEYASAMHGWWELEAVFPTAYNGSYAGGSTRYMILEAQQTRADLGVVTKPFMPDTAAQGFGMTGGRIRLYVPPGDQFRVRFRLYSNNSADGTIRSDGSITARWDRFD</sequence>
<dbReference type="EMBL" id="CP001630">
    <property type="protein sequence ID" value="ACU35577.1"/>
    <property type="molecule type" value="Genomic_DNA"/>
</dbReference>
<dbReference type="AlphaFoldDB" id="C6WBK9"/>
<evidence type="ECO:0000313" key="1">
    <source>
        <dbReference type="EMBL" id="ACU35577.1"/>
    </source>
</evidence>
<gene>
    <name evidence="1" type="ordered locus">Amir_1628</name>
</gene>
<dbReference type="HOGENOM" id="CLU_884635_0_0_11"/>
<accession>C6WBK9</accession>
<dbReference type="KEGG" id="ami:Amir_1628"/>
<dbReference type="Proteomes" id="UP000002213">
    <property type="component" value="Chromosome"/>
</dbReference>
<protein>
    <submittedName>
        <fullName evidence="1">Uncharacterized protein</fullName>
    </submittedName>
</protein>
<dbReference type="STRING" id="446462.Amir_1628"/>
<dbReference type="RefSeq" id="WP_015800466.1">
    <property type="nucleotide sequence ID" value="NC_013093.1"/>
</dbReference>
<reference evidence="1 2" key="1">
    <citation type="journal article" date="2009" name="Stand. Genomic Sci.">
        <title>Complete genome sequence of Actinosynnema mirum type strain (101).</title>
        <authorList>
            <person name="Land M."/>
            <person name="Lapidus A."/>
            <person name="Mayilraj S."/>
            <person name="Chen F."/>
            <person name="Copeland A."/>
            <person name="Del Rio T.G."/>
            <person name="Nolan M."/>
            <person name="Lucas S."/>
            <person name="Tice H."/>
            <person name="Cheng J.F."/>
            <person name="Chertkov O."/>
            <person name="Bruce D."/>
            <person name="Goodwin L."/>
            <person name="Pitluck S."/>
            <person name="Rohde M."/>
            <person name="Goker M."/>
            <person name="Pati A."/>
            <person name="Ivanova N."/>
            <person name="Mavromatis K."/>
            <person name="Chen A."/>
            <person name="Palaniappan K."/>
            <person name="Hauser L."/>
            <person name="Chang Y.J."/>
            <person name="Jeffries C.C."/>
            <person name="Brettin T."/>
            <person name="Detter J.C."/>
            <person name="Han C."/>
            <person name="Chain P."/>
            <person name="Tindall B.J."/>
            <person name="Bristow J."/>
            <person name="Eisen J.A."/>
            <person name="Markowitz V."/>
            <person name="Hugenholtz P."/>
            <person name="Kyrpides N.C."/>
            <person name="Klenk H.P."/>
        </authorList>
    </citation>
    <scope>NUCLEOTIDE SEQUENCE [LARGE SCALE GENOMIC DNA]</scope>
    <source>
        <strain evidence="2">ATCC 29888 / DSM 43827 / JCM 3225 / NBRC 14064 / NCIMB 13271 / NRRL B-12336 / IMRU 3971 / 101</strain>
    </source>
</reference>
<keyword evidence="2" id="KW-1185">Reference proteome</keyword>